<dbReference type="GO" id="GO:0005886">
    <property type="term" value="C:plasma membrane"/>
    <property type="evidence" value="ECO:0007669"/>
    <property type="project" value="TreeGrafter"/>
</dbReference>
<feature type="transmembrane region" description="Helical" evidence="1">
    <location>
        <begin position="57"/>
        <end position="80"/>
    </location>
</feature>
<evidence type="ECO:0000313" key="3">
    <source>
        <dbReference type="EMBL" id="OFC70723.1"/>
    </source>
</evidence>
<dbReference type="PANTHER" id="PTHR42709">
    <property type="entry name" value="ALKALINE PHOSPHATASE LIKE PROTEIN"/>
    <property type="match status" value="1"/>
</dbReference>
<feature type="transmembrane region" description="Helical" evidence="1">
    <location>
        <begin position="172"/>
        <end position="191"/>
    </location>
</feature>
<keyword evidence="1" id="KW-0812">Transmembrane</keyword>
<feature type="domain" description="VTT" evidence="2">
    <location>
        <begin position="38"/>
        <end position="158"/>
    </location>
</feature>
<reference evidence="3 4" key="1">
    <citation type="submission" date="2016-08" db="EMBL/GenBank/DDBJ databases">
        <authorList>
            <person name="Seilhamer J.J."/>
        </authorList>
    </citation>
    <scope>NUCLEOTIDE SEQUENCE [LARGE SCALE GENOMIC DNA]</scope>
    <source>
        <strain evidence="3 4">KCTC 42603</strain>
    </source>
</reference>
<evidence type="ECO:0000256" key="1">
    <source>
        <dbReference type="SAM" id="Phobius"/>
    </source>
</evidence>
<protein>
    <recommendedName>
        <fullName evidence="2">VTT domain-containing protein</fullName>
    </recommendedName>
</protein>
<accession>A0A1E7ZB27</accession>
<proteinExistence type="predicted"/>
<evidence type="ECO:0000259" key="2">
    <source>
        <dbReference type="Pfam" id="PF09335"/>
    </source>
</evidence>
<dbReference type="OrthoDB" id="9810270at2"/>
<gene>
    <name evidence="3" type="ORF">BFC18_11950</name>
</gene>
<dbReference type="InterPro" id="IPR032816">
    <property type="entry name" value="VTT_dom"/>
</dbReference>
<dbReference type="STRING" id="1656094.BFC18_11950"/>
<feature type="transmembrane region" description="Helical" evidence="1">
    <location>
        <begin position="134"/>
        <end position="160"/>
    </location>
</feature>
<dbReference type="PANTHER" id="PTHR42709:SF11">
    <property type="entry name" value="DEDA FAMILY PROTEIN"/>
    <property type="match status" value="1"/>
</dbReference>
<keyword evidence="1" id="KW-1133">Transmembrane helix</keyword>
<dbReference type="RefSeq" id="WP_070125549.1">
    <property type="nucleotide sequence ID" value="NZ_MDHN01000025.1"/>
</dbReference>
<evidence type="ECO:0000313" key="4">
    <source>
        <dbReference type="Proteomes" id="UP000175691"/>
    </source>
</evidence>
<dbReference type="AlphaFoldDB" id="A0A1E7ZB27"/>
<dbReference type="InterPro" id="IPR051311">
    <property type="entry name" value="DedA_domain"/>
</dbReference>
<keyword evidence="1" id="KW-0472">Membrane</keyword>
<name>A0A1E7ZB27_9ALTE</name>
<dbReference type="Pfam" id="PF09335">
    <property type="entry name" value="VTT_dom"/>
    <property type="match status" value="1"/>
</dbReference>
<dbReference type="EMBL" id="MDHN01000025">
    <property type="protein sequence ID" value="OFC70723.1"/>
    <property type="molecule type" value="Genomic_DNA"/>
</dbReference>
<comment type="caution">
    <text evidence="3">The sequence shown here is derived from an EMBL/GenBank/DDBJ whole genome shotgun (WGS) entry which is preliminary data.</text>
</comment>
<keyword evidence="4" id="KW-1185">Reference proteome</keyword>
<dbReference type="Proteomes" id="UP000175691">
    <property type="component" value="Unassembled WGS sequence"/>
</dbReference>
<feature type="transmembrane region" description="Helical" evidence="1">
    <location>
        <begin position="101"/>
        <end position="122"/>
    </location>
</feature>
<sequence length="192" mass="21345">MKIFQPCYDLALRWSRHQFASRYLALLSFAESMFFPIPPDVMLAPMSMSRPQRAWTFALITTVASVLGGIAGYALGYFTFEAWIEPLVISAGYEGKLQTAMDWFETYGVWVVFLAGFSPIPYKVFTISAGVLNMAFIPFLIASAVGRGARFFLVAGLMKLGGAAMEEKLREYVEILGWATIGLAILAYLILH</sequence>
<organism evidence="3 4">
    <name type="scientific">Alteromonas confluentis</name>
    <dbReference type="NCBI Taxonomy" id="1656094"/>
    <lineage>
        <taxon>Bacteria</taxon>
        <taxon>Pseudomonadati</taxon>
        <taxon>Pseudomonadota</taxon>
        <taxon>Gammaproteobacteria</taxon>
        <taxon>Alteromonadales</taxon>
        <taxon>Alteromonadaceae</taxon>
        <taxon>Alteromonas/Salinimonas group</taxon>
        <taxon>Alteromonas</taxon>
    </lineage>
</organism>